<dbReference type="STRING" id="1162668.LFE_1936"/>
<dbReference type="PRINTS" id="PR00080">
    <property type="entry name" value="SDRFAMILY"/>
</dbReference>
<dbReference type="AlphaFoldDB" id="I0IQR4"/>
<dbReference type="GO" id="GO:0006633">
    <property type="term" value="P:fatty acid biosynthetic process"/>
    <property type="evidence" value="ECO:0007669"/>
    <property type="project" value="UniProtKB-UniPathway"/>
</dbReference>
<comment type="function">
    <text evidence="5">Catalyzes the NADPH-dependent reduction of beta-ketoacyl-ACP substrates to beta-hydroxyacyl-ACP products, the first reductive step in the elongation cycle of fatty acid biosynthesis.</text>
</comment>
<dbReference type="EMBL" id="AP012342">
    <property type="protein sequence ID" value="BAM07613.1"/>
    <property type="molecule type" value="Genomic_DNA"/>
</dbReference>
<dbReference type="InterPro" id="IPR050259">
    <property type="entry name" value="SDR"/>
</dbReference>
<evidence type="ECO:0000256" key="1">
    <source>
        <dbReference type="ARBA" id="ARBA00006484"/>
    </source>
</evidence>
<dbReference type="InterPro" id="IPR020904">
    <property type="entry name" value="Sc_DH/Rdtase_CS"/>
</dbReference>
<keyword evidence="8" id="KW-1185">Reference proteome</keyword>
<organism evidence="7 8">
    <name type="scientific">Leptospirillum ferrooxidans (strain C2-3)</name>
    <dbReference type="NCBI Taxonomy" id="1162668"/>
    <lineage>
        <taxon>Bacteria</taxon>
        <taxon>Pseudomonadati</taxon>
        <taxon>Nitrospirota</taxon>
        <taxon>Nitrospiria</taxon>
        <taxon>Nitrospirales</taxon>
        <taxon>Nitrospiraceae</taxon>
        <taxon>Leptospirillum</taxon>
    </lineage>
</organism>
<dbReference type="FunFam" id="3.40.50.720:FF:000173">
    <property type="entry name" value="3-oxoacyl-[acyl-carrier protein] reductase"/>
    <property type="match status" value="1"/>
</dbReference>
<dbReference type="HOGENOM" id="CLU_010194_1_3_0"/>
<dbReference type="Proteomes" id="UP000007382">
    <property type="component" value="Chromosome"/>
</dbReference>
<comment type="subunit">
    <text evidence="5">Homotetramer.</text>
</comment>
<dbReference type="GO" id="GO:0004316">
    <property type="term" value="F:3-oxoacyl-[acyl-carrier-protein] reductase (NADPH) activity"/>
    <property type="evidence" value="ECO:0007669"/>
    <property type="project" value="UniProtKB-UniRule"/>
</dbReference>
<dbReference type="PATRIC" id="fig|1162668.3.peg.2299"/>
<keyword evidence="5" id="KW-0444">Lipid biosynthesis</keyword>
<dbReference type="RefSeq" id="WP_014450097.1">
    <property type="nucleotide sequence ID" value="NC_017094.1"/>
</dbReference>
<name>I0IQR4_LEPFC</name>
<sequence>MAFVRSTGVLMRSPFDLSGKVSLVTGAARGIGLSTALALHAAGAHVYFGVRSENVELAEMIKGLSGRGEQLLMDVSDPDSISHGVETLLNRSGRIDILVNNAGIVRDGLMVRMKDEDFLSVIETNLVGPFRLMRQVLRPMMKERFGRIISISSVVGTTGNPGQANYAASKGGLVAMSKSVALEVASRGITVNVVAPGFTETDMTRELPDKVREGALSRIPAGRFGLSSEVAAAVVYLASAEAGYVTGQTIHVNGGIALV</sequence>
<feature type="binding site" evidence="4">
    <location>
        <position position="101"/>
    </location>
    <ligand>
        <name>NADP(+)</name>
        <dbReference type="ChEBI" id="CHEBI:58349"/>
    </ligand>
</feature>
<dbReference type="SMART" id="SM00822">
    <property type="entry name" value="PKS_KR"/>
    <property type="match status" value="1"/>
</dbReference>
<dbReference type="PROSITE" id="PS00061">
    <property type="entry name" value="ADH_SHORT"/>
    <property type="match status" value="1"/>
</dbReference>
<protein>
    <recommendedName>
        <fullName evidence="5">3-oxoacyl-[acyl-carrier-protein] reductase</fullName>
        <ecNumber evidence="5">1.1.1.100</ecNumber>
    </recommendedName>
</protein>
<dbReference type="InterPro" id="IPR011284">
    <property type="entry name" value="3oxo_ACP_reduc"/>
</dbReference>
<comment type="similarity">
    <text evidence="1 5">Belongs to the short-chain dehydrogenases/reductases (SDR) family.</text>
</comment>
<dbReference type="Pfam" id="PF13561">
    <property type="entry name" value="adh_short_C2"/>
    <property type="match status" value="1"/>
</dbReference>
<feature type="binding site" evidence="4">
    <location>
        <begin position="26"/>
        <end position="29"/>
    </location>
    <ligand>
        <name>NADP(+)</name>
        <dbReference type="ChEBI" id="CHEBI:58349"/>
    </ligand>
</feature>
<feature type="binding site" evidence="4">
    <location>
        <begin position="166"/>
        <end position="170"/>
    </location>
    <ligand>
        <name>NADP(+)</name>
        <dbReference type="ChEBI" id="CHEBI:58349"/>
    </ligand>
</feature>
<feature type="domain" description="Ketoreductase" evidence="6">
    <location>
        <begin position="20"/>
        <end position="199"/>
    </location>
</feature>
<evidence type="ECO:0000313" key="7">
    <source>
        <dbReference type="EMBL" id="BAM07613.1"/>
    </source>
</evidence>
<dbReference type="PANTHER" id="PTHR42879">
    <property type="entry name" value="3-OXOACYL-(ACYL-CARRIER-PROTEIN) REDUCTASE"/>
    <property type="match status" value="1"/>
</dbReference>
<dbReference type="InterPro" id="IPR057326">
    <property type="entry name" value="KR_dom"/>
</dbReference>
<dbReference type="eggNOG" id="COG1028">
    <property type="taxonomic scope" value="Bacteria"/>
</dbReference>
<dbReference type="EC" id="1.1.1.100" evidence="5"/>
<reference evidence="7 8" key="1">
    <citation type="journal article" date="2012" name="J. Bacteriol.">
        <title>Complete Genome Sequence of Leptospirillum ferrooxidans Strain C2-3, Isolated from a Fresh Volcanic Ash Deposit on the Island of Miyake, Japan.</title>
        <authorList>
            <person name="Fujimura R."/>
            <person name="Sato Y."/>
            <person name="Nishizawa T."/>
            <person name="Oshima K."/>
            <person name="Kim S.-W."/>
            <person name="Hattori M."/>
            <person name="Kamijo T."/>
            <person name="Ohta H."/>
        </authorList>
    </citation>
    <scope>NUCLEOTIDE SEQUENCE [LARGE SCALE GENOMIC DNA]</scope>
    <source>
        <strain evidence="7 8">C2-3</strain>
    </source>
</reference>
<feature type="active site" description="Proton acceptor" evidence="3">
    <location>
        <position position="166"/>
    </location>
</feature>
<evidence type="ECO:0000259" key="6">
    <source>
        <dbReference type="SMART" id="SM00822"/>
    </source>
</evidence>
<dbReference type="InterPro" id="IPR002347">
    <property type="entry name" value="SDR_fam"/>
</dbReference>
<dbReference type="Gene3D" id="3.40.50.720">
    <property type="entry name" value="NAD(P)-binding Rossmann-like Domain"/>
    <property type="match status" value="1"/>
</dbReference>
<keyword evidence="2 5" id="KW-0560">Oxidoreductase</keyword>
<evidence type="ECO:0000256" key="5">
    <source>
        <dbReference type="RuleBase" id="RU366074"/>
    </source>
</evidence>
<keyword evidence="5" id="KW-0276">Fatty acid metabolism</keyword>
<reference evidence="8" key="2">
    <citation type="submission" date="2012-03" db="EMBL/GenBank/DDBJ databases">
        <title>The complete genome sequence of the pioneer microbe on fresh volcanic deposit, Leptospirillum ferrooxidans strain C2-3.</title>
        <authorList>
            <person name="Fujimura R."/>
            <person name="Sato Y."/>
            <person name="Nishizawa T."/>
            <person name="Nanba K."/>
            <person name="Oshima K."/>
            <person name="Hattori M."/>
            <person name="Kamijo T."/>
            <person name="Ohta H."/>
        </authorList>
    </citation>
    <scope>NUCLEOTIDE SEQUENCE [LARGE SCALE GENOMIC DNA]</scope>
    <source>
        <strain evidence="8">C2-3</strain>
    </source>
</reference>
<dbReference type="KEGG" id="lfc:LFE_1936"/>
<dbReference type="PANTHER" id="PTHR42879:SF2">
    <property type="entry name" value="3-OXOACYL-[ACYL-CARRIER-PROTEIN] REDUCTASE FABG"/>
    <property type="match status" value="1"/>
</dbReference>
<keyword evidence="5" id="KW-0275">Fatty acid biosynthesis</keyword>
<comment type="pathway">
    <text evidence="5">Lipid metabolism; fatty acid biosynthesis.</text>
</comment>
<gene>
    <name evidence="7" type="ordered locus">LFE_1936</name>
</gene>
<dbReference type="UniPathway" id="UPA00094"/>
<evidence type="ECO:0000256" key="2">
    <source>
        <dbReference type="ARBA" id="ARBA00023002"/>
    </source>
</evidence>
<proteinExistence type="inferred from homology"/>
<accession>I0IQR4</accession>
<evidence type="ECO:0000313" key="8">
    <source>
        <dbReference type="Proteomes" id="UP000007382"/>
    </source>
</evidence>
<keyword evidence="5" id="KW-0443">Lipid metabolism</keyword>
<dbReference type="GO" id="GO:0051287">
    <property type="term" value="F:NAD binding"/>
    <property type="evidence" value="ECO:0007669"/>
    <property type="project" value="UniProtKB-UniRule"/>
</dbReference>
<evidence type="ECO:0000256" key="3">
    <source>
        <dbReference type="PIRSR" id="PIRSR611284-1"/>
    </source>
</evidence>
<dbReference type="PRINTS" id="PR00081">
    <property type="entry name" value="GDHRDH"/>
</dbReference>
<dbReference type="InterPro" id="IPR036291">
    <property type="entry name" value="NAD(P)-bd_dom_sf"/>
</dbReference>
<evidence type="ECO:0000256" key="4">
    <source>
        <dbReference type="PIRSR" id="PIRSR611284-2"/>
    </source>
</evidence>
<dbReference type="NCBIfam" id="TIGR01830">
    <property type="entry name" value="3oxo_ACP_reduc"/>
    <property type="match status" value="1"/>
</dbReference>
<comment type="catalytic activity">
    <reaction evidence="5">
        <text>a (3R)-hydroxyacyl-[ACP] + NADP(+) = a 3-oxoacyl-[ACP] + NADPH + H(+)</text>
        <dbReference type="Rhea" id="RHEA:17397"/>
        <dbReference type="Rhea" id="RHEA-COMP:9916"/>
        <dbReference type="Rhea" id="RHEA-COMP:9945"/>
        <dbReference type="ChEBI" id="CHEBI:15378"/>
        <dbReference type="ChEBI" id="CHEBI:57783"/>
        <dbReference type="ChEBI" id="CHEBI:58349"/>
        <dbReference type="ChEBI" id="CHEBI:78776"/>
        <dbReference type="ChEBI" id="CHEBI:78827"/>
        <dbReference type="EC" id="1.1.1.100"/>
    </reaction>
</comment>
<dbReference type="NCBIfam" id="NF009466">
    <property type="entry name" value="PRK12826.1-2"/>
    <property type="match status" value="1"/>
</dbReference>
<dbReference type="SUPFAM" id="SSF51735">
    <property type="entry name" value="NAD(P)-binding Rossmann-fold domains"/>
    <property type="match status" value="1"/>
</dbReference>
<keyword evidence="4 5" id="KW-0521">NADP</keyword>